<dbReference type="EMBL" id="KK107152">
    <property type="protein sequence ID" value="EZA57218.1"/>
    <property type="molecule type" value="Genomic_DNA"/>
</dbReference>
<sequence>MIIDKVYPELFREPFRYWWDLYKSGRENPTIDYDAIITSNINIDMFIEQIRAFITANSENALTVTMLAAQFEESPAIIDYLLPELRKNNIYNRLMPHNLNIEEQPRYDHCNDIIEISKENPEFLNLIVCGGTDWFFKQNYKLLHDPGENRR</sequence>
<reference evidence="1 2" key="1">
    <citation type="journal article" date="2014" name="Curr. Biol.">
        <title>The genome of the clonal raider ant Cerapachys biroi.</title>
        <authorList>
            <person name="Oxley P.R."/>
            <person name="Ji L."/>
            <person name="Fetter-Pruneda I."/>
            <person name="McKenzie S.K."/>
            <person name="Li C."/>
            <person name="Hu H."/>
            <person name="Zhang G."/>
            <person name="Kronauer D.J."/>
        </authorList>
    </citation>
    <scope>NUCLEOTIDE SEQUENCE [LARGE SCALE GENOMIC DNA]</scope>
</reference>
<protein>
    <submittedName>
        <fullName evidence="1">Uncharacterized protein</fullName>
    </submittedName>
</protein>
<organism evidence="1 2">
    <name type="scientific">Ooceraea biroi</name>
    <name type="common">Clonal raider ant</name>
    <name type="synonym">Cerapachys biroi</name>
    <dbReference type="NCBI Taxonomy" id="2015173"/>
    <lineage>
        <taxon>Eukaryota</taxon>
        <taxon>Metazoa</taxon>
        <taxon>Ecdysozoa</taxon>
        <taxon>Arthropoda</taxon>
        <taxon>Hexapoda</taxon>
        <taxon>Insecta</taxon>
        <taxon>Pterygota</taxon>
        <taxon>Neoptera</taxon>
        <taxon>Endopterygota</taxon>
        <taxon>Hymenoptera</taxon>
        <taxon>Apocrita</taxon>
        <taxon>Aculeata</taxon>
        <taxon>Formicoidea</taxon>
        <taxon>Formicidae</taxon>
        <taxon>Dorylinae</taxon>
        <taxon>Ooceraea</taxon>
    </lineage>
</organism>
<evidence type="ECO:0000313" key="2">
    <source>
        <dbReference type="Proteomes" id="UP000053097"/>
    </source>
</evidence>
<evidence type="ECO:0000313" key="1">
    <source>
        <dbReference type="EMBL" id="EZA57218.1"/>
    </source>
</evidence>
<proteinExistence type="predicted"/>
<name>A0A026WMR8_OOCBI</name>
<keyword evidence="2" id="KW-1185">Reference proteome</keyword>
<accession>A0A026WMR8</accession>
<gene>
    <name evidence="1" type="ORF">X777_01824</name>
</gene>
<dbReference type="AlphaFoldDB" id="A0A026WMR8"/>
<dbReference type="Proteomes" id="UP000053097">
    <property type="component" value="Unassembled WGS sequence"/>
</dbReference>